<dbReference type="InterPro" id="IPR001005">
    <property type="entry name" value="SANT/Myb"/>
</dbReference>
<evidence type="ECO:0000313" key="9">
    <source>
        <dbReference type="EMBL" id="KMZ75658.1"/>
    </source>
</evidence>
<dbReference type="OrthoDB" id="2143914at2759"/>
<feature type="domain" description="Myb-like" evidence="7">
    <location>
        <begin position="54"/>
        <end position="104"/>
    </location>
</feature>
<gene>
    <name evidence="9" type="ORF">ZOSMA_111G00090</name>
</gene>
<keyword evidence="5" id="KW-0804">Transcription</keyword>
<dbReference type="PROSITE" id="PS50090">
    <property type="entry name" value="MYB_LIKE"/>
    <property type="match status" value="2"/>
</dbReference>
<dbReference type="EMBL" id="LFYR01000129">
    <property type="protein sequence ID" value="KMZ75658.1"/>
    <property type="molecule type" value="Genomic_DNA"/>
</dbReference>
<evidence type="ECO:0000256" key="3">
    <source>
        <dbReference type="ARBA" id="ARBA00023015"/>
    </source>
</evidence>
<protein>
    <submittedName>
        <fullName evidence="9">Uncharacterized protein</fullName>
    </submittedName>
</protein>
<keyword evidence="4" id="KW-0238">DNA-binding</keyword>
<dbReference type="InterPro" id="IPR044676">
    <property type="entry name" value="EOBI/EOBII-like_plant"/>
</dbReference>
<dbReference type="SUPFAM" id="SSF46689">
    <property type="entry name" value="Homeodomain-like"/>
    <property type="match status" value="1"/>
</dbReference>
<organism evidence="9 10">
    <name type="scientific">Zostera marina</name>
    <name type="common">Eelgrass</name>
    <dbReference type="NCBI Taxonomy" id="29655"/>
    <lineage>
        <taxon>Eukaryota</taxon>
        <taxon>Viridiplantae</taxon>
        <taxon>Streptophyta</taxon>
        <taxon>Embryophyta</taxon>
        <taxon>Tracheophyta</taxon>
        <taxon>Spermatophyta</taxon>
        <taxon>Magnoliopsida</taxon>
        <taxon>Liliopsida</taxon>
        <taxon>Zosteraceae</taxon>
        <taxon>Zostera</taxon>
    </lineage>
</organism>
<evidence type="ECO:0000256" key="1">
    <source>
        <dbReference type="ARBA" id="ARBA00004123"/>
    </source>
</evidence>
<dbReference type="SMART" id="SM00717">
    <property type="entry name" value="SANT"/>
    <property type="match status" value="2"/>
</dbReference>
<sequence length="247" mass="28774">MDELRRGPWTLEEDNAIIKCIAIHGEGRWNHLAISSGLKRTGKSCRLRWLNYLKPDLKHGNLTVEEQMLIIELHSKWGNRWSKIAQYLPGRTDNEIKNYWRTKVKKHARQLKIDVNSTLFRDTIRCFWMPRLIENERVTSSAKQLIQSTNQDTVVDTIQIQPPYQPLPLPTNQLIAPDYNNLYQNAVNTENIPFFYDDSINSAENFNRVELYLNTDVPGDNSGGGSSVSDYSEMEDNLWKYMDELLQ</sequence>
<evidence type="ECO:0000256" key="4">
    <source>
        <dbReference type="ARBA" id="ARBA00023125"/>
    </source>
</evidence>
<feature type="domain" description="Myb-like" evidence="7">
    <location>
        <begin position="1"/>
        <end position="53"/>
    </location>
</feature>
<name>A0A0K9Q329_ZOSMR</name>
<evidence type="ECO:0000256" key="6">
    <source>
        <dbReference type="ARBA" id="ARBA00023242"/>
    </source>
</evidence>
<dbReference type="PROSITE" id="PS51294">
    <property type="entry name" value="HTH_MYB"/>
    <property type="match status" value="2"/>
</dbReference>
<dbReference type="Proteomes" id="UP000036987">
    <property type="component" value="Unassembled WGS sequence"/>
</dbReference>
<dbReference type="GO" id="GO:0043565">
    <property type="term" value="F:sequence-specific DNA binding"/>
    <property type="evidence" value="ECO:0000318"/>
    <property type="project" value="GO_Central"/>
</dbReference>
<dbReference type="OMA" id="ENIPFFY"/>
<dbReference type="FunFam" id="1.10.10.60:FF:000011">
    <property type="entry name" value="Myb transcription factor"/>
    <property type="match status" value="1"/>
</dbReference>
<reference evidence="10" key="1">
    <citation type="journal article" date="2016" name="Nature">
        <title>The genome of the seagrass Zostera marina reveals angiosperm adaptation to the sea.</title>
        <authorList>
            <person name="Olsen J.L."/>
            <person name="Rouze P."/>
            <person name="Verhelst B."/>
            <person name="Lin Y.-C."/>
            <person name="Bayer T."/>
            <person name="Collen J."/>
            <person name="Dattolo E."/>
            <person name="De Paoli E."/>
            <person name="Dittami S."/>
            <person name="Maumus F."/>
            <person name="Michel G."/>
            <person name="Kersting A."/>
            <person name="Lauritano C."/>
            <person name="Lohaus R."/>
            <person name="Toepel M."/>
            <person name="Tonon T."/>
            <person name="Vanneste K."/>
            <person name="Amirebrahimi M."/>
            <person name="Brakel J."/>
            <person name="Bostroem C."/>
            <person name="Chovatia M."/>
            <person name="Grimwood J."/>
            <person name="Jenkins J.W."/>
            <person name="Jueterbock A."/>
            <person name="Mraz A."/>
            <person name="Stam W.T."/>
            <person name="Tice H."/>
            <person name="Bornberg-Bauer E."/>
            <person name="Green P.J."/>
            <person name="Pearson G.A."/>
            <person name="Procaccini G."/>
            <person name="Duarte C.M."/>
            <person name="Schmutz J."/>
            <person name="Reusch T.B.H."/>
            <person name="Van de Peer Y."/>
        </authorList>
    </citation>
    <scope>NUCLEOTIDE SEQUENCE [LARGE SCALE GENOMIC DNA]</scope>
    <source>
        <strain evidence="10">cv. Finnish</strain>
    </source>
</reference>
<keyword evidence="3" id="KW-0805">Transcription regulation</keyword>
<comment type="subcellular location">
    <subcellularLocation>
        <location evidence="1">Nucleus</location>
    </subcellularLocation>
</comment>
<accession>A0A0K9Q329</accession>
<dbReference type="CDD" id="cd00167">
    <property type="entry name" value="SANT"/>
    <property type="match status" value="2"/>
</dbReference>
<evidence type="ECO:0000259" key="8">
    <source>
        <dbReference type="PROSITE" id="PS51294"/>
    </source>
</evidence>
<dbReference type="GO" id="GO:0006355">
    <property type="term" value="P:regulation of DNA-templated transcription"/>
    <property type="evidence" value="ECO:0000318"/>
    <property type="project" value="GO_Central"/>
</dbReference>
<evidence type="ECO:0000256" key="2">
    <source>
        <dbReference type="ARBA" id="ARBA00022737"/>
    </source>
</evidence>
<keyword evidence="2" id="KW-0677">Repeat</keyword>
<evidence type="ECO:0000313" key="10">
    <source>
        <dbReference type="Proteomes" id="UP000036987"/>
    </source>
</evidence>
<feature type="domain" description="HTH myb-type" evidence="8">
    <location>
        <begin position="1"/>
        <end position="57"/>
    </location>
</feature>
<evidence type="ECO:0000259" key="7">
    <source>
        <dbReference type="PROSITE" id="PS50090"/>
    </source>
</evidence>
<dbReference type="Gene3D" id="1.10.10.60">
    <property type="entry name" value="Homeodomain-like"/>
    <property type="match status" value="2"/>
</dbReference>
<comment type="caution">
    <text evidence="9">The sequence shown here is derived from an EMBL/GenBank/DDBJ whole genome shotgun (WGS) entry which is preliminary data.</text>
</comment>
<feature type="domain" description="HTH myb-type" evidence="8">
    <location>
        <begin position="58"/>
        <end position="108"/>
    </location>
</feature>
<dbReference type="Pfam" id="PF00249">
    <property type="entry name" value="Myb_DNA-binding"/>
    <property type="match status" value="2"/>
</dbReference>
<evidence type="ECO:0000256" key="5">
    <source>
        <dbReference type="ARBA" id="ARBA00023163"/>
    </source>
</evidence>
<dbReference type="InterPro" id="IPR017930">
    <property type="entry name" value="Myb_dom"/>
</dbReference>
<dbReference type="GO" id="GO:0005634">
    <property type="term" value="C:nucleus"/>
    <property type="evidence" value="ECO:0000318"/>
    <property type="project" value="GO_Central"/>
</dbReference>
<dbReference type="GO" id="GO:0003700">
    <property type="term" value="F:DNA-binding transcription factor activity"/>
    <property type="evidence" value="ECO:0007669"/>
    <property type="project" value="InterPro"/>
</dbReference>
<dbReference type="PANTHER" id="PTHR45675:SF30">
    <property type="entry name" value="TRANSCRIPTION FACTOR MYB62"/>
    <property type="match status" value="1"/>
</dbReference>
<dbReference type="FunFam" id="1.10.10.60:FF:000107">
    <property type="entry name" value="MYB transcription factor"/>
    <property type="match status" value="1"/>
</dbReference>
<dbReference type="AlphaFoldDB" id="A0A0K9Q329"/>
<keyword evidence="10" id="KW-1185">Reference proteome</keyword>
<dbReference type="PANTHER" id="PTHR45675">
    <property type="entry name" value="MYB TRANSCRIPTION FACTOR-RELATED-RELATED"/>
    <property type="match status" value="1"/>
</dbReference>
<dbReference type="InterPro" id="IPR009057">
    <property type="entry name" value="Homeodomain-like_sf"/>
</dbReference>
<proteinExistence type="predicted"/>
<keyword evidence="6" id="KW-0539">Nucleus</keyword>